<dbReference type="EMBL" id="JAQSDF010000004">
    <property type="protein sequence ID" value="MDI1230028.1"/>
    <property type="molecule type" value="Genomic_DNA"/>
</dbReference>
<feature type="chain" id="PRO_5041203058" evidence="1">
    <location>
        <begin position="20"/>
        <end position="171"/>
    </location>
</feature>
<organism evidence="2 3">
    <name type="scientific">Candidatus Methylobacter titanis</name>
    <dbReference type="NCBI Taxonomy" id="3053457"/>
    <lineage>
        <taxon>Bacteria</taxon>
        <taxon>Pseudomonadati</taxon>
        <taxon>Pseudomonadota</taxon>
        <taxon>Gammaproteobacteria</taxon>
        <taxon>Methylococcales</taxon>
        <taxon>Methylococcaceae</taxon>
        <taxon>Methylobacter</taxon>
    </lineage>
</organism>
<gene>
    <name evidence="2" type="ORF">PSU93_02640</name>
</gene>
<keyword evidence="3" id="KW-1185">Reference proteome</keyword>
<dbReference type="Proteomes" id="UP001160519">
    <property type="component" value="Unassembled WGS sequence"/>
</dbReference>
<reference evidence="2" key="1">
    <citation type="submission" date="2023-01" db="EMBL/GenBank/DDBJ databases">
        <title>Biogeochemical cycle of methane in antarctic sediments.</title>
        <authorList>
            <person name="Roldan D.M."/>
            <person name="Menes R.J."/>
        </authorList>
    </citation>
    <scope>NUCLEOTIDE SEQUENCE [LARGE SCALE GENOMIC DNA]</scope>
    <source>
        <strain evidence="2">K-2018 MAG008</strain>
    </source>
</reference>
<protein>
    <submittedName>
        <fullName evidence="2">Uncharacterized protein</fullName>
    </submittedName>
</protein>
<evidence type="ECO:0000256" key="1">
    <source>
        <dbReference type="SAM" id="SignalP"/>
    </source>
</evidence>
<comment type="caution">
    <text evidence="2">The sequence shown here is derived from an EMBL/GenBank/DDBJ whole genome shotgun (WGS) entry which is preliminary data.</text>
</comment>
<keyword evidence="1" id="KW-0732">Signal</keyword>
<evidence type="ECO:0000313" key="3">
    <source>
        <dbReference type="Proteomes" id="UP001160519"/>
    </source>
</evidence>
<dbReference type="AlphaFoldDB" id="A0AA43Q1H8"/>
<accession>A0AA43Q1H8</accession>
<evidence type="ECO:0000313" key="2">
    <source>
        <dbReference type="EMBL" id="MDI1230028.1"/>
    </source>
</evidence>
<sequence>MNKTILIFAALLISTGAFADDKDNDKDKDKAFAKDKVCDNGTLTGQYTYEVSGVNSFPLPAVGLVTRSTHVVGQVLFDGEGHADFIGFGSAAGHVVDKTGTGTYVVNPDCTAEGTMNWDGPVAQTSTFNIMLDQIANNPTTRNAYHAYVLVTDDVGSSASGSLTRIERFPK</sequence>
<feature type="signal peptide" evidence="1">
    <location>
        <begin position="1"/>
        <end position="19"/>
    </location>
</feature>
<proteinExistence type="predicted"/>
<name>A0AA43Q1H8_9GAMM</name>